<evidence type="ECO:0000256" key="1">
    <source>
        <dbReference type="ARBA" id="ARBA00012156"/>
    </source>
</evidence>
<protein>
    <recommendedName>
        <fullName evidence="1">N(6)-L-threonylcarbamoyladenine synthase</fullName>
        <ecNumber evidence="1">2.3.1.234</ecNumber>
    </recommendedName>
</protein>
<dbReference type="AlphaFoldDB" id="A0A381YQZ5"/>
<evidence type="ECO:0000256" key="4">
    <source>
        <dbReference type="ARBA" id="ARBA00022694"/>
    </source>
</evidence>
<feature type="domain" description="Gcp-like" evidence="9">
    <location>
        <begin position="4"/>
        <end position="252"/>
    </location>
</feature>
<dbReference type="Pfam" id="PF00814">
    <property type="entry name" value="TsaD"/>
    <property type="match status" value="1"/>
</dbReference>
<dbReference type="NCBIfam" id="TIGR00329">
    <property type="entry name" value="gcp_kae1"/>
    <property type="match status" value="1"/>
</dbReference>
<keyword evidence="5" id="KW-0479">Metal-binding</keyword>
<dbReference type="InterPro" id="IPR017861">
    <property type="entry name" value="KAE1/TsaD"/>
</dbReference>
<dbReference type="EC" id="2.3.1.234" evidence="1"/>
<evidence type="ECO:0000256" key="6">
    <source>
        <dbReference type="ARBA" id="ARBA00023004"/>
    </source>
</evidence>
<dbReference type="PANTHER" id="PTHR11735">
    <property type="entry name" value="TRNA N6-ADENOSINE THREONYLCARBAMOYLTRANSFERASE"/>
    <property type="match status" value="1"/>
</dbReference>
<reference evidence="10" key="1">
    <citation type="submission" date="2018-05" db="EMBL/GenBank/DDBJ databases">
        <authorList>
            <person name="Lanie J.A."/>
            <person name="Ng W.-L."/>
            <person name="Kazmierczak K.M."/>
            <person name="Andrzejewski T.M."/>
            <person name="Davidsen T.M."/>
            <person name="Wayne K.J."/>
            <person name="Tettelin H."/>
            <person name="Glass J.I."/>
            <person name="Rusch D."/>
            <person name="Podicherti R."/>
            <person name="Tsui H.-C.T."/>
            <person name="Winkler M.E."/>
        </authorList>
    </citation>
    <scope>NUCLEOTIDE SEQUENCE</scope>
</reference>
<proteinExistence type="predicted"/>
<evidence type="ECO:0000256" key="3">
    <source>
        <dbReference type="ARBA" id="ARBA00022679"/>
    </source>
</evidence>
<dbReference type="Gene3D" id="3.30.420.40">
    <property type="match status" value="2"/>
</dbReference>
<sequence>MLNFIVQNSLDDAEISLSDLNGIGVTQGPGLAGTLLTGVCFAKGLSQSLNIPVLGINHLEAHIYANFLADPTLTYPFVCLLVSGGHTQLWLVKEMADYELLGETRDDAAGEAFDKGARILGLDYPGGPAIEKMAHNGDCKAIDFPRAFYKDELLEFSFSGLKTSLLYFMEKKDESLVLADVAASYQKAILDVLVDKLVMAIKRKNVKTCVIAGGVAANNELRSIIKKTISDEISVKYPESALCTDNAAMIAYLSELYMKKGFTSPIEFDVFPNLKIV</sequence>
<dbReference type="InterPro" id="IPR043129">
    <property type="entry name" value="ATPase_NBD"/>
</dbReference>
<keyword evidence="6" id="KW-0408">Iron</keyword>
<keyword evidence="4" id="KW-0819">tRNA processing</keyword>
<keyword evidence="3" id="KW-0808">Transferase</keyword>
<dbReference type="FunFam" id="3.30.420.40:FF:000040">
    <property type="entry name" value="tRNA N6-adenosine threonylcarbamoyltransferase"/>
    <property type="match status" value="1"/>
</dbReference>
<accession>A0A381YQZ5</accession>
<dbReference type="PROSITE" id="PS01016">
    <property type="entry name" value="GLYCOPROTEASE"/>
    <property type="match status" value="1"/>
</dbReference>
<dbReference type="EMBL" id="UINC01018729">
    <property type="protein sequence ID" value="SVA78927.1"/>
    <property type="molecule type" value="Genomic_DNA"/>
</dbReference>
<comment type="catalytic activity">
    <reaction evidence="8">
        <text>L-threonylcarbamoyladenylate + adenosine(37) in tRNA = N(6)-L-threonylcarbamoyladenosine(37) in tRNA + AMP + H(+)</text>
        <dbReference type="Rhea" id="RHEA:37059"/>
        <dbReference type="Rhea" id="RHEA-COMP:10162"/>
        <dbReference type="Rhea" id="RHEA-COMP:10163"/>
        <dbReference type="ChEBI" id="CHEBI:15378"/>
        <dbReference type="ChEBI" id="CHEBI:73682"/>
        <dbReference type="ChEBI" id="CHEBI:74411"/>
        <dbReference type="ChEBI" id="CHEBI:74418"/>
        <dbReference type="ChEBI" id="CHEBI:456215"/>
        <dbReference type="EC" id="2.3.1.234"/>
    </reaction>
</comment>
<keyword evidence="2" id="KW-0963">Cytoplasm</keyword>
<evidence type="ECO:0000313" key="10">
    <source>
        <dbReference type="EMBL" id="SVA78927.1"/>
    </source>
</evidence>
<name>A0A381YQZ5_9ZZZZ</name>
<evidence type="ECO:0000256" key="7">
    <source>
        <dbReference type="ARBA" id="ARBA00023315"/>
    </source>
</evidence>
<dbReference type="SUPFAM" id="SSF53067">
    <property type="entry name" value="Actin-like ATPase domain"/>
    <property type="match status" value="2"/>
</dbReference>
<evidence type="ECO:0000256" key="2">
    <source>
        <dbReference type="ARBA" id="ARBA00022490"/>
    </source>
</evidence>
<dbReference type="InterPro" id="IPR000905">
    <property type="entry name" value="Gcp-like_dom"/>
</dbReference>
<dbReference type="NCBIfam" id="TIGR03723">
    <property type="entry name" value="T6A_TsaD_YgjD"/>
    <property type="match status" value="1"/>
</dbReference>
<dbReference type="PANTHER" id="PTHR11735:SF6">
    <property type="entry name" value="TRNA N6-ADENOSINE THREONYLCARBAMOYLTRANSFERASE, MITOCHONDRIAL"/>
    <property type="match status" value="1"/>
</dbReference>
<evidence type="ECO:0000256" key="5">
    <source>
        <dbReference type="ARBA" id="ARBA00022723"/>
    </source>
</evidence>
<organism evidence="10">
    <name type="scientific">marine metagenome</name>
    <dbReference type="NCBI Taxonomy" id="408172"/>
    <lineage>
        <taxon>unclassified sequences</taxon>
        <taxon>metagenomes</taxon>
        <taxon>ecological metagenomes</taxon>
    </lineage>
</organism>
<dbReference type="GO" id="GO:0061711">
    <property type="term" value="F:tRNA N(6)-L-threonylcarbamoyladenine synthase activity"/>
    <property type="evidence" value="ECO:0007669"/>
    <property type="project" value="UniProtKB-EC"/>
</dbReference>
<dbReference type="PROSITE" id="PS50007">
    <property type="entry name" value="PIPLC_X_DOMAIN"/>
    <property type="match status" value="1"/>
</dbReference>
<evidence type="ECO:0000259" key="9">
    <source>
        <dbReference type="Pfam" id="PF00814"/>
    </source>
</evidence>
<dbReference type="GO" id="GO:0046872">
    <property type="term" value="F:metal ion binding"/>
    <property type="evidence" value="ECO:0007669"/>
    <property type="project" value="UniProtKB-KW"/>
</dbReference>
<dbReference type="InterPro" id="IPR022450">
    <property type="entry name" value="TsaD"/>
</dbReference>
<gene>
    <name evidence="10" type="ORF">METZ01_LOCUS131781</name>
</gene>
<dbReference type="InterPro" id="IPR017860">
    <property type="entry name" value="Peptidase_M22_CS"/>
</dbReference>
<dbReference type="GO" id="GO:0002949">
    <property type="term" value="P:tRNA threonylcarbamoyladenosine modification"/>
    <property type="evidence" value="ECO:0007669"/>
    <property type="project" value="InterPro"/>
</dbReference>
<evidence type="ECO:0000256" key="8">
    <source>
        <dbReference type="ARBA" id="ARBA00048117"/>
    </source>
</evidence>
<keyword evidence="7" id="KW-0012">Acyltransferase</keyword>